<keyword evidence="2" id="KW-1185">Reference proteome</keyword>
<feature type="non-terminal residue" evidence="1">
    <location>
        <position position="1"/>
    </location>
</feature>
<reference evidence="2" key="1">
    <citation type="submission" date="2023-07" db="EMBL/GenBank/DDBJ databases">
        <title>Novel species in the genus Lipingzhangella isolated from Sambhar Salt Lake.</title>
        <authorList>
            <person name="Jiya N."/>
            <person name="Kajale S."/>
            <person name="Sharma A."/>
        </authorList>
    </citation>
    <scope>NUCLEOTIDE SEQUENCE [LARGE SCALE GENOMIC DNA]</scope>
    <source>
        <strain evidence="2">LS1_29</strain>
    </source>
</reference>
<dbReference type="InterPro" id="IPR013785">
    <property type="entry name" value="Aldolase_TIM"/>
</dbReference>
<proteinExistence type="predicted"/>
<sequence>ENGSRQIAECARAGLNRVNFSVFGTTPTELAQVQHARFRDTERAERKITALRDAIAACVEYGVTPSANIVVLDHGHIDRVHRLLDTYSPQLSVRLLNSLDHGQVSLEAIQEILDQRGAIAEARYLTAGASGARTAYRLEDGRHVYVKWIRPIRLPETCASCRFNNDTDCQEGFYGLRLYRAQTGEYLVGVCLQRMDLCWRLEGFLDHPIAREILEFRIAEHRKLLQESVS</sequence>
<accession>A0ABU2HBN2</accession>
<dbReference type="EMBL" id="JAVLVT010000028">
    <property type="protein sequence ID" value="MDS1272688.1"/>
    <property type="molecule type" value="Genomic_DNA"/>
</dbReference>
<evidence type="ECO:0000313" key="1">
    <source>
        <dbReference type="EMBL" id="MDS1272688.1"/>
    </source>
</evidence>
<name>A0ABU2HBN2_9ACTN</name>
<comment type="caution">
    <text evidence="1">The sequence shown here is derived from an EMBL/GenBank/DDBJ whole genome shotgun (WGS) entry which is preliminary data.</text>
</comment>
<dbReference type="Proteomes" id="UP001250214">
    <property type="component" value="Unassembled WGS sequence"/>
</dbReference>
<protein>
    <submittedName>
        <fullName evidence="1">Radical SAM protein</fullName>
    </submittedName>
</protein>
<evidence type="ECO:0000313" key="2">
    <source>
        <dbReference type="Proteomes" id="UP001250214"/>
    </source>
</evidence>
<organism evidence="1 2">
    <name type="scientific">Lipingzhangella rawalii</name>
    <dbReference type="NCBI Taxonomy" id="2055835"/>
    <lineage>
        <taxon>Bacteria</taxon>
        <taxon>Bacillati</taxon>
        <taxon>Actinomycetota</taxon>
        <taxon>Actinomycetes</taxon>
        <taxon>Streptosporangiales</taxon>
        <taxon>Nocardiopsidaceae</taxon>
        <taxon>Lipingzhangella</taxon>
    </lineage>
</organism>
<dbReference type="Gene3D" id="3.20.20.70">
    <property type="entry name" value="Aldolase class I"/>
    <property type="match status" value="1"/>
</dbReference>
<gene>
    <name evidence="1" type="ORF">RIF23_20610</name>
</gene>